<proteinExistence type="predicted"/>
<keyword evidence="2" id="KW-0479">Metal-binding</keyword>
<dbReference type="GeneID" id="19975373"/>
<evidence type="ECO:0000259" key="9">
    <source>
        <dbReference type="Pfam" id="PF04082"/>
    </source>
</evidence>
<dbReference type="HOGENOM" id="CLU_842038_0_0_1"/>
<dbReference type="RefSeq" id="XP_008720577.1">
    <property type="nucleotide sequence ID" value="XM_008722355.1"/>
</dbReference>
<keyword evidence="4" id="KW-0805">Transcription regulation</keyword>
<dbReference type="CDD" id="cd12148">
    <property type="entry name" value="fungal_TF_MHR"/>
    <property type="match status" value="1"/>
</dbReference>
<dbReference type="VEuPathDB" id="FungiDB:HMPREF1541_08034"/>
<sequence>MSCLQDGIRCVYETSHSQPNRNAGGVSRFTVLEQRVVQLEKELADIRQAPLAQTRTQLPPSEHQAGTQQPRGNTSGRPLAHRDSSLEVSDEEAIVDTLATAAFSHEPEIGIGHFGPSSNHGYFRALSNIFAHLPDDGSAADPKSLHRWSLGHITASERSPSRNLLEQPLDPMAIPDDTTATLLFNHFFSAVSCTIPYVSRPVVLQRYARARSERFVQLSRVRRAFFNIIWAHGASFSAIEDPETFYRRTMGLLNSLTVREAGDEMIRLLLLICSYQQNHQRSVASWTFHALAVKAAFQSGLHAPSTYEGLDADTHHLRLQLWFGVLNHDR</sequence>
<name>W2RL45_CYPE1</name>
<evidence type="ECO:0000313" key="10">
    <source>
        <dbReference type="EMBL" id="ETN37045.1"/>
    </source>
</evidence>
<evidence type="ECO:0000256" key="4">
    <source>
        <dbReference type="ARBA" id="ARBA00023015"/>
    </source>
</evidence>
<dbReference type="GO" id="GO:0043565">
    <property type="term" value="F:sequence-specific DNA binding"/>
    <property type="evidence" value="ECO:0007669"/>
    <property type="project" value="TreeGrafter"/>
</dbReference>
<dbReference type="GO" id="GO:0045944">
    <property type="term" value="P:positive regulation of transcription by RNA polymerase II"/>
    <property type="evidence" value="ECO:0007669"/>
    <property type="project" value="TreeGrafter"/>
</dbReference>
<dbReference type="GO" id="GO:0005634">
    <property type="term" value="C:nucleus"/>
    <property type="evidence" value="ECO:0007669"/>
    <property type="project" value="UniProtKB-SubCell"/>
</dbReference>
<dbReference type="GO" id="GO:0000981">
    <property type="term" value="F:DNA-binding transcription factor activity, RNA polymerase II-specific"/>
    <property type="evidence" value="ECO:0007669"/>
    <property type="project" value="TreeGrafter"/>
</dbReference>
<dbReference type="InParanoid" id="W2RL45"/>
<dbReference type="GO" id="GO:0006351">
    <property type="term" value="P:DNA-templated transcription"/>
    <property type="evidence" value="ECO:0007669"/>
    <property type="project" value="InterPro"/>
</dbReference>
<keyword evidence="5" id="KW-0238">DNA-binding</keyword>
<accession>W2RL45</accession>
<organism evidence="10 11">
    <name type="scientific">Cyphellophora europaea (strain CBS 101466)</name>
    <name type="common">Phialophora europaea</name>
    <dbReference type="NCBI Taxonomy" id="1220924"/>
    <lineage>
        <taxon>Eukaryota</taxon>
        <taxon>Fungi</taxon>
        <taxon>Dikarya</taxon>
        <taxon>Ascomycota</taxon>
        <taxon>Pezizomycotina</taxon>
        <taxon>Eurotiomycetes</taxon>
        <taxon>Chaetothyriomycetidae</taxon>
        <taxon>Chaetothyriales</taxon>
        <taxon>Cyphellophoraceae</taxon>
        <taxon>Cyphellophora</taxon>
    </lineage>
</organism>
<dbReference type="AlphaFoldDB" id="W2RL45"/>
<dbReference type="InterPro" id="IPR007219">
    <property type="entry name" value="XnlR_reg_dom"/>
</dbReference>
<feature type="domain" description="Xylanolytic transcriptional activator regulatory" evidence="9">
    <location>
        <begin position="185"/>
        <end position="326"/>
    </location>
</feature>
<keyword evidence="11" id="KW-1185">Reference proteome</keyword>
<keyword evidence="7" id="KW-0539">Nucleus</keyword>
<feature type="compositionally biased region" description="Polar residues" evidence="8">
    <location>
        <begin position="51"/>
        <end position="76"/>
    </location>
</feature>
<evidence type="ECO:0000256" key="6">
    <source>
        <dbReference type="ARBA" id="ARBA00023163"/>
    </source>
</evidence>
<comment type="subcellular location">
    <subcellularLocation>
        <location evidence="1">Nucleus</location>
    </subcellularLocation>
</comment>
<keyword evidence="3" id="KW-0862">Zinc</keyword>
<evidence type="ECO:0000256" key="2">
    <source>
        <dbReference type="ARBA" id="ARBA00022723"/>
    </source>
</evidence>
<dbReference type="InterPro" id="IPR052202">
    <property type="entry name" value="Yeast_MetPath_Reg"/>
</dbReference>
<keyword evidence="6" id="KW-0804">Transcription</keyword>
<dbReference type="EMBL" id="KB822724">
    <property type="protein sequence ID" value="ETN37045.1"/>
    <property type="molecule type" value="Genomic_DNA"/>
</dbReference>
<dbReference type="PANTHER" id="PTHR47782:SF12">
    <property type="entry name" value="ZN(II)2CYS6 TRANSCRIPTION FACTOR (EUROFUNG)"/>
    <property type="match status" value="1"/>
</dbReference>
<dbReference type="eggNOG" id="ENOG502S0D7">
    <property type="taxonomic scope" value="Eukaryota"/>
</dbReference>
<dbReference type="GO" id="GO:0008270">
    <property type="term" value="F:zinc ion binding"/>
    <property type="evidence" value="ECO:0007669"/>
    <property type="project" value="InterPro"/>
</dbReference>
<dbReference type="Pfam" id="PF04082">
    <property type="entry name" value="Fungal_trans"/>
    <property type="match status" value="1"/>
</dbReference>
<evidence type="ECO:0000256" key="8">
    <source>
        <dbReference type="SAM" id="MobiDB-lite"/>
    </source>
</evidence>
<reference evidence="10 11" key="1">
    <citation type="submission" date="2013-03" db="EMBL/GenBank/DDBJ databases">
        <title>The Genome Sequence of Phialophora europaea CBS 101466.</title>
        <authorList>
            <consortium name="The Broad Institute Genomics Platform"/>
            <person name="Cuomo C."/>
            <person name="de Hoog S."/>
            <person name="Gorbushina A."/>
            <person name="Walker B."/>
            <person name="Young S.K."/>
            <person name="Zeng Q."/>
            <person name="Gargeya S."/>
            <person name="Fitzgerald M."/>
            <person name="Haas B."/>
            <person name="Abouelleil A."/>
            <person name="Allen A.W."/>
            <person name="Alvarado L."/>
            <person name="Arachchi H.M."/>
            <person name="Berlin A.M."/>
            <person name="Chapman S.B."/>
            <person name="Gainer-Dewar J."/>
            <person name="Goldberg J."/>
            <person name="Griggs A."/>
            <person name="Gujja S."/>
            <person name="Hansen M."/>
            <person name="Howarth C."/>
            <person name="Imamovic A."/>
            <person name="Ireland A."/>
            <person name="Larimer J."/>
            <person name="McCowan C."/>
            <person name="Murphy C."/>
            <person name="Pearson M."/>
            <person name="Poon T.W."/>
            <person name="Priest M."/>
            <person name="Roberts A."/>
            <person name="Saif S."/>
            <person name="Shea T."/>
            <person name="Sisk P."/>
            <person name="Sykes S."/>
            <person name="Wortman J."/>
            <person name="Nusbaum C."/>
            <person name="Birren B."/>
        </authorList>
    </citation>
    <scope>NUCLEOTIDE SEQUENCE [LARGE SCALE GENOMIC DNA]</scope>
    <source>
        <strain evidence="10 11">CBS 101466</strain>
    </source>
</reference>
<protein>
    <recommendedName>
        <fullName evidence="9">Xylanolytic transcriptional activator regulatory domain-containing protein</fullName>
    </recommendedName>
</protein>
<dbReference type="PANTHER" id="PTHR47782">
    <property type="entry name" value="ZN(II)2CYS6 TRANSCRIPTION FACTOR (EUROFUNG)-RELATED"/>
    <property type="match status" value="1"/>
</dbReference>
<dbReference type="OrthoDB" id="4159677at2759"/>
<evidence type="ECO:0000256" key="7">
    <source>
        <dbReference type="ARBA" id="ARBA00023242"/>
    </source>
</evidence>
<dbReference type="Proteomes" id="UP000030752">
    <property type="component" value="Unassembled WGS sequence"/>
</dbReference>
<evidence type="ECO:0000256" key="5">
    <source>
        <dbReference type="ARBA" id="ARBA00023125"/>
    </source>
</evidence>
<evidence type="ECO:0000256" key="1">
    <source>
        <dbReference type="ARBA" id="ARBA00004123"/>
    </source>
</evidence>
<evidence type="ECO:0000313" key="11">
    <source>
        <dbReference type="Proteomes" id="UP000030752"/>
    </source>
</evidence>
<evidence type="ECO:0000256" key="3">
    <source>
        <dbReference type="ARBA" id="ARBA00022833"/>
    </source>
</evidence>
<gene>
    <name evidence="10" type="ORF">HMPREF1541_08034</name>
</gene>
<feature type="region of interest" description="Disordered" evidence="8">
    <location>
        <begin position="51"/>
        <end position="90"/>
    </location>
</feature>